<gene>
    <name evidence="1" type="ORF">CEXT_5671</name>
</gene>
<sequence length="129" mass="15216">MLKNHTKLTSLRYTDSSRAACHIDANNTEKARPEYGLRKCSWTYDTSSYEKRNTLYISFLERITSSVLLFPLVEELEILLLCEDCFEYLKKLKHLRSLKMNFSIYSTYQADFSFLSGIGQQLRHLRIMI</sequence>
<dbReference type="Proteomes" id="UP001054945">
    <property type="component" value="Unassembled WGS sequence"/>
</dbReference>
<evidence type="ECO:0008006" key="3">
    <source>
        <dbReference type="Google" id="ProtNLM"/>
    </source>
</evidence>
<reference evidence="1 2" key="1">
    <citation type="submission" date="2021-06" db="EMBL/GenBank/DDBJ databases">
        <title>Caerostris extrusa draft genome.</title>
        <authorList>
            <person name="Kono N."/>
            <person name="Arakawa K."/>
        </authorList>
    </citation>
    <scope>NUCLEOTIDE SEQUENCE [LARGE SCALE GENOMIC DNA]</scope>
</reference>
<dbReference type="EMBL" id="BPLR01003727">
    <property type="protein sequence ID" value="GIX88012.1"/>
    <property type="molecule type" value="Genomic_DNA"/>
</dbReference>
<name>A0AAV4NT39_CAEEX</name>
<comment type="caution">
    <text evidence="1">The sequence shown here is derived from an EMBL/GenBank/DDBJ whole genome shotgun (WGS) entry which is preliminary data.</text>
</comment>
<protein>
    <recommendedName>
        <fullName evidence="3">Maturase K</fullName>
    </recommendedName>
</protein>
<proteinExistence type="predicted"/>
<evidence type="ECO:0000313" key="1">
    <source>
        <dbReference type="EMBL" id="GIX88012.1"/>
    </source>
</evidence>
<dbReference type="AlphaFoldDB" id="A0AAV4NT39"/>
<organism evidence="1 2">
    <name type="scientific">Caerostris extrusa</name>
    <name type="common">Bark spider</name>
    <name type="synonym">Caerostris bankana</name>
    <dbReference type="NCBI Taxonomy" id="172846"/>
    <lineage>
        <taxon>Eukaryota</taxon>
        <taxon>Metazoa</taxon>
        <taxon>Ecdysozoa</taxon>
        <taxon>Arthropoda</taxon>
        <taxon>Chelicerata</taxon>
        <taxon>Arachnida</taxon>
        <taxon>Araneae</taxon>
        <taxon>Araneomorphae</taxon>
        <taxon>Entelegynae</taxon>
        <taxon>Araneoidea</taxon>
        <taxon>Araneidae</taxon>
        <taxon>Caerostris</taxon>
    </lineage>
</organism>
<keyword evidence="2" id="KW-1185">Reference proteome</keyword>
<accession>A0AAV4NT39</accession>
<evidence type="ECO:0000313" key="2">
    <source>
        <dbReference type="Proteomes" id="UP001054945"/>
    </source>
</evidence>